<feature type="transmembrane region" description="Helical" evidence="7">
    <location>
        <begin position="326"/>
        <end position="347"/>
    </location>
</feature>
<dbReference type="Pfam" id="PF12704">
    <property type="entry name" value="MacB_PCD"/>
    <property type="match status" value="2"/>
</dbReference>
<evidence type="ECO:0000256" key="4">
    <source>
        <dbReference type="ARBA" id="ARBA00022989"/>
    </source>
</evidence>
<feature type="transmembrane region" description="Helical" evidence="7">
    <location>
        <begin position="693"/>
        <end position="718"/>
    </location>
</feature>
<dbReference type="NCBIfam" id="TIGR03434">
    <property type="entry name" value="ADOP"/>
    <property type="match status" value="1"/>
</dbReference>
<evidence type="ECO:0000256" key="7">
    <source>
        <dbReference type="SAM" id="Phobius"/>
    </source>
</evidence>
<dbReference type="RefSeq" id="WP_321544307.1">
    <property type="nucleotide sequence ID" value="NZ_JAXIVS010000001.1"/>
</dbReference>
<dbReference type="InterPro" id="IPR003838">
    <property type="entry name" value="ABC3_permease_C"/>
</dbReference>
<feature type="transmembrane region" description="Helical" evidence="7">
    <location>
        <begin position="367"/>
        <end position="388"/>
    </location>
</feature>
<evidence type="ECO:0000259" key="9">
    <source>
        <dbReference type="Pfam" id="PF12704"/>
    </source>
</evidence>
<reference evidence="10 11" key="1">
    <citation type="submission" date="2023-12" db="EMBL/GenBank/DDBJ databases">
        <title>the genome sequence of Hyalangium sp. s54d21.</title>
        <authorList>
            <person name="Zhang X."/>
        </authorList>
    </citation>
    <scope>NUCLEOTIDE SEQUENCE [LARGE SCALE GENOMIC DNA]</scope>
    <source>
        <strain evidence="11">s54d21</strain>
    </source>
</reference>
<protein>
    <submittedName>
        <fullName evidence="10">ABC transporter permease</fullName>
    </submittedName>
</protein>
<feature type="domain" description="MacB-like periplasmic core" evidence="9">
    <location>
        <begin position="22"/>
        <end position="235"/>
    </location>
</feature>
<evidence type="ECO:0000259" key="8">
    <source>
        <dbReference type="Pfam" id="PF02687"/>
    </source>
</evidence>
<keyword evidence="4 7" id="KW-1133">Transmembrane helix</keyword>
<gene>
    <name evidence="10" type="ORF">SYV04_04365</name>
</gene>
<evidence type="ECO:0000256" key="1">
    <source>
        <dbReference type="ARBA" id="ARBA00004651"/>
    </source>
</evidence>
<proteinExistence type="inferred from homology"/>
<feature type="transmembrane region" description="Helical" evidence="7">
    <location>
        <begin position="270"/>
        <end position="292"/>
    </location>
</feature>
<comment type="similarity">
    <text evidence="6">Belongs to the ABC-4 integral membrane protein family.</text>
</comment>
<keyword evidence="11" id="KW-1185">Reference proteome</keyword>
<organism evidence="10 11">
    <name type="scientific">Hyalangium rubrum</name>
    <dbReference type="NCBI Taxonomy" id="3103134"/>
    <lineage>
        <taxon>Bacteria</taxon>
        <taxon>Pseudomonadati</taxon>
        <taxon>Myxococcota</taxon>
        <taxon>Myxococcia</taxon>
        <taxon>Myxococcales</taxon>
        <taxon>Cystobacterineae</taxon>
        <taxon>Archangiaceae</taxon>
        <taxon>Hyalangium</taxon>
    </lineage>
</organism>
<feature type="domain" description="MacB-like periplasmic core" evidence="9">
    <location>
        <begin position="419"/>
        <end position="664"/>
    </location>
</feature>
<feature type="transmembrane region" description="Helical" evidence="7">
    <location>
        <begin position="747"/>
        <end position="769"/>
    </location>
</feature>
<dbReference type="PANTHER" id="PTHR30572">
    <property type="entry name" value="MEMBRANE COMPONENT OF TRANSPORTER-RELATED"/>
    <property type="match status" value="1"/>
</dbReference>
<dbReference type="PANTHER" id="PTHR30572:SF4">
    <property type="entry name" value="ABC TRANSPORTER PERMEASE YTRF"/>
    <property type="match status" value="1"/>
</dbReference>
<keyword evidence="5 7" id="KW-0472">Membrane</keyword>
<evidence type="ECO:0000313" key="10">
    <source>
        <dbReference type="EMBL" id="MDY7225600.1"/>
    </source>
</evidence>
<dbReference type="InterPro" id="IPR017800">
    <property type="entry name" value="ADOP"/>
</dbReference>
<feature type="domain" description="ABC3 transporter permease C-terminal" evidence="8">
    <location>
        <begin position="697"/>
        <end position="810"/>
    </location>
</feature>
<evidence type="ECO:0000256" key="3">
    <source>
        <dbReference type="ARBA" id="ARBA00022692"/>
    </source>
</evidence>
<evidence type="ECO:0000313" key="11">
    <source>
        <dbReference type="Proteomes" id="UP001291309"/>
    </source>
</evidence>
<feature type="transmembrane region" description="Helical" evidence="7">
    <location>
        <begin position="21"/>
        <end position="43"/>
    </location>
</feature>
<sequence length="817" mass="88446">MTEVRDDLRFAARLLRKSPGFTVVAVLTLALAIGANTAIFSVVNGVLLRPLPFPESERLFWVSRRDVATNVWSPLSVPQYAFLRQQEQLFSELAAYPLFTGGFNLNEGAVPERVQGARVTRSFFEVFGLRPALGRGFLPEEDLPGGPQVVVLSHELWQRRFGGRREVLGQSVTLNGESHTVVGVAPPGFRYPETAQLWTPLRLDLVAAENSHYLVVVVRMKPGISLERVDALVREQGEQLRASQPDLLRPQTVFQVHALREAIARQTGPALLVLLGAVVLLLLIACVNLANLQLARATGRERELALRTALGATPGRIARQLLTESVLLSGAGGVLGLLLAVVALPGLLALSPDRLPLQEEIRIDGAVLAFTLGVSMLAGLFFGVLPAWQASRMEPRGSLQVSAMRATLGVKGSRTRQALVVGQMALAVILLIGAFLMVKSFSRLRGVDPGFDPTGVLTMKLSVPEVRYRRLEDFQRFVQRVVERGQAVPGVEAVGFTLTLPFEDGPGTDFALHGASRDGERSGTGFALYRAVTGGYFRALKLTPVRGRLLDDLDRHGSRPVAVINEAAARRYWPGKDPIGQFVTLASSLPLMMDPVPREVIGVVGDVRERGLHEETPVVIYLPLTQISETFHARYMTLIPLSLLVRGSGEPGALAAAVQREVQTVDPQQPVSDAVSMETLVTRSMGPRRFSTLLMGLMAGLALVLATLGTYGVLSYLVNQRTQELAVRLALGATRSQVVWRVMRRGLFTVGAGLVLGVAGAFGLTRLLSHLLVQVSALDPVAFIAAPGVLLAVALVATWLPAMRASRVDPMVALREE</sequence>
<keyword evidence="2" id="KW-1003">Cell membrane</keyword>
<keyword evidence="3 7" id="KW-0812">Transmembrane</keyword>
<dbReference type="Pfam" id="PF02687">
    <property type="entry name" value="FtsX"/>
    <property type="match status" value="2"/>
</dbReference>
<dbReference type="InterPro" id="IPR025857">
    <property type="entry name" value="MacB_PCD"/>
</dbReference>
<feature type="domain" description="ABC3 transporter permease C-terminal" evidence="8">
    <location>
        <begin position="277"/>
        <end position="395"/>
    </location>
</feature>
<dbReference type="InterPro" id="IPR050250">
    <property type="entry name" value="Macrolide_Exporter_MacB"/>
</dbReference>
<feature type="transmembrane region" description="Helical" evidence="7">
    <location>
        <begin position="418"/>
        <end position="438"/>
    </location>
</feature>
<comment type="subcellular location">
    <subcellularLocation>
        <location evidence="1">Cell membrane</location>
        <topology evidence="1">Multi-pass membrane protein</topology>
    </subcellularLocation>
</comment>
<evidence type="ECO:0000256" key="2">
    <source>
        <dbReference type="ARBA" id="ARBA00022475"/>
    </source>
</evidence>
<comment type="caution">
    <text evidence="10">The sequence shown here is derived from an EMBL/GenBank/DDBJ whole genome shotgun (WGS) entry which is preliminary data.</text>
</comment>
<feature type="transmembrane region" description="Helical" evidence="7">
    <location>
        <begin position="781"/>
        <end position="802"/>
    </location>
</feature>
<dbReference type="Proteomes" id="UP001291309">
    <property type="component" value="Unassembled WGS sequence"/>
</dbReference>
<name>A0ABU5GWN1_9BACT</name>
<accession>A0ABU5GWN1</accession>
<dbReference type="EMBL" id="JAXIVS010000001">
    <property type="protein sequence ID" value="MDY7225600.1"/>
    <property type="molecule type" value="Genomic_DNA"/>
</dbReference>
<evidence type="ECO:0000256" key="6">
    <source>
        <dbReference type="ARBA" id="ARBA00038076"/>
    </source>
</evidence>
<evidence type="ECO:0000256" key="5">
    <source>
        <dbReference type="ARBA" id="ARBA00023136"/>
    </source>
</evidence>